<organism evidence="1 2">
    <name type="scientific">Actinacidiphila oryziradicis</name>
    <dbReference type="NCBI Taxonomy" id="2571141"/>
    <lineage>
        <taxon>Bacteria</taxon>
        <taxon>Bacillati</taxon>
        <taxon>Actinomycetota</taxon>
        <taxon>Actinomycetes</taxon>
        <taxon>Kitasatosporales</taxon>
        <taxon>Streptomycetaceae</taxon>
        <taxon>Actinacidiphila</taxon>
    </lineage>
</organism>
<dbReference type="EMBL" id="SUMC01000162">
    <property type="protein sequence ID" value="TJZ96309.1"/>
    <property type="molecule type" value="Genomic_DNA"/>
</dbReference>
<evidence type="ECO:0000313" key="2">
    <source>
        <dbReference type="Proteomes" id="UP000305778"/>
    </source>
</evidence>
<protein>
    <submittedName>
        <fullName evidence="1">Uncharacterized protein</fullName>
    </submittedName>
</protein>
<reference evidence="1 2" key="1">
    <citation type="submission" date="2019-04" db="EMBL/GenBank/DDBJ databases">
        <title>Streptomyces oryziradicis sp. nov., a novel actinomycete isolated from rhizosphere soil of rice (Oryza sativa L.).</title>
        <authorList>
            <person name="Li C."/>
        </authorList>
    </citation>
    <scope>NUCLEOTIDE SEQUENCE [LARGE SCALE GENOMIC DNA]</scope>
    <source>
        <strain evidence="1 2">NEAU-C40</strain>
    </source>
</reference>
<gene>
    <name evidence="1" type="ORF">FCI23_50990</name>
</gene>
<name>A0A4U0RKM9_9ACTN</name>
<evidence type="ECO:0000313" key="1">
    <source>
        <dbReference type="EMBL" id="TJZ96309.1"/>
    </source>
</evidence>
<dbReference type="Proteomes" id="UP000305778">
    <property type="component" value="Unassembled WGS sequence"/>
</dbReference>
<comment type="caution">
    <text evidence="1">The sequence shown here is derived from an EMBL/GenBank/DDBJ whole genome shotgun (WGS) entry which is preliminary data.</text>
</comment>
<dbReference type="AlphaFoldDB" id="A0A4U0RKM9"/>
<proteinExistence type="predicted"/>
<sequence length="100" mass="11177">MQKTSIRYMMWFPCLWCGDGHGHSAVVTRRHEVEEGFEASLRRRERGVREALRRAAEEGDEYAVVTHTGDLENLLRLARMHGVQVGAAPEPDTVGGAGED</sequence>
<accession>A0A4U0RKM9</accession>
<keyword evidence="2" id="KW-1185">Reference proteome</keyword>